<keyword evidence="5 9" id="KW-0812">Transmembrane</keyword>
<evidence type="ECO:0000256" key="2">
    <source>
        <dbReference type="ARBA" id="ARBA00008240"/>
    </source>
</evidence>
<reference evidence="11 12" key="1">
    <citation type="submission" date="2019-03" db="EMBL/GenBank/DDBJ databases">
        <title>Paraburkholderia sp. 7MH5, isolated from subtropical forest soil.</title>
        <authorList>
            <person name="Gao Z.-H."/>
            <person name="Qiu L.-H."/>
        </authorList>
    </citation>
    <scope>NUCLEOTIDE SEQUENCE [LARGE SCALE GENOMIC DNA]</scope>
    <source>
        <strain evidence="11 12">7MH5</strain>
    </source>
</reference>
<dbReference type="InterPro" id="IPR036259">
    <property type="entry name" value="MFS_trans_sf"/>
</dbReference>
<dbReference type="PANTHER" id="PTHR43528">
    <property type="entry name" value="ALPHA-KETOGLUTARATE PERMEASE"/>
    <property type="match status" value="1"/>
</dbReference>
<accession>A0A4P7D3Q6</accession>
<feature type="transmembrane region" description="Helical" evidence="9">
    <location>
        <begin position="290"/>
        <end position="312"/>
    </location>
</feature>
<name>A0A4P7D3Q6_9BURK</name>
<evidence type="ECO:0000256" key="9">
    <source>
        <dbReference type="SAM" id="Phobius"/>
    </source>
</evidence>
<dbReference type="Gene3D" id="1.20.1250.20">
    <property type="entry name" value="MFS general substrate transporter like domains"/>
    <property type="match status" value="1"/>
</dbReference>
<dbReference type="KEGG" id="ppai:E1956_30025"/>
<evidence type="ECO:0000256" key="4">
    <source>
        <dbReference type="ARBA" id="ARBA00022475"/>
    </source>
</evidence>
<feature type="transmembrane region" description="Helical" evidence="9">
    <location>
        <begin position="127"/>
        <end position="151"/>
    </location>
</feature>
<dbReference type="Proteomes" id="UP000295727">
    <property type="component" value="Chromosome 3"/>
</dbReference>
<comment type="subcellular location">
    <subcellularLocation>
        <location evidence="1">Cell membrane</location>
        <topology evidence="1">Multi-pass membrane protein</topology>
    </subcellularLocation>
</comment>
<keyword evidence="6" id="KW-0769">Symport</keyword>
<dbReference type="AlphaFoldDB" id="A0A4P7D3Q6"/>
<evidence type="ECO:0000313" key="11">
    <source>
        <dbReference type="EMBL" id="QBR01430.1"/>
    </source>
</evidence>
<feature type="transmembrane region" description="Helical" evidence="9">
    <location>
        <begin position="163"/>
        <end position="185"/>
    </location>
</feature>
<comment type="similarity">
    <text evidence="2">Belongs to the major facilitator superfamily. Metabolite:H+ Symporter (MHS) family (TC 2.A.1.6) family.</text>
</comment>
<feature type="transmembrane region" description="Helical" evidence="9">
    <location>
        <begin position="417"/>
        <end position="435"/>
    </location>
</feature>
<feature type="transmembrane region" description="Helical" evidence="9">
    <location>
        <begin position="324"/>
        <end position="343"/>
    </location>
</feature>
<dbReference type="GO" id="GO:0005886">
    <property type="term" value="C:plasma membrane"/>
    <property type="evidence" value="ECO:0007669"/>
    <property type="project" value="UniProtKB-SubCell"/>
</dbReference>
<feature type="transmembrane region" description="Helical" evidence="9">
    <location>
        <begin position="255"/>
        <end position="275"/>
    </location>
</feature>
<evidence type="ECO:0000256" key="3">
    <source>
        <dbReference type="ARBA" id="ARBA00022448"/>
    </source>
</evidence>
<dbReference type="PROSITE" id="PS50850">
    <property type="entry name" value="MFS"/>
    <property type="match status" value="1"/>
</dbReference>
<keyword evidence="3" id="KW-0813">Transport</keyword>
<dbReference type="PANTHER" id="PTHR43528:SF3">
    <property type="entry name" value="CITRATE-PROTON SYMPORTER"/>
    <property type="match status" value="1"/>
</dbReference>
<keyword evidence="4" id="KW-1003">Cell membrane</keyword>
<dbReference type="OrthoDB" id="6766492at2"/>
<keyword evidence="8 9" id="KW-0472">Membrane</keyword>
<dbReference type="RefSeq" id="WP_134756058.1">
    <property type="nucleotide sequence ID" value="NZ_CP038150.1"/>
</dbReference>
<feature type="transmembrane region" description="Helical" evidence="9">
    <location>
        <begin position="197"/>
        <end position="216"/>
    </location>
</feature>
<feature type="domain" description="Major facilitator superfamily (MFS) profile" evidence="10">
    <location>
        <begin position="25"/>
        <end position="439"/>
    </location>
</feature>
<feature type="transmembrane region" description="Helical" evidence="9">
    <location>
        <begin position="64"/>
        <end position="88"/>
    </location>
</feature>
<dbReference type="PROSITE" id="PS00216">
    <property type="entry name" value="SUGAR_TRANSPORT_1"/>
    <property type="match status" value="1"/>
</dbReference>
<evidence type="ECO:0000256" key="8">
    <source>
        <dbReference type="ARBA" id="ARBA00023136"/>
    </source>
</evidence>
<dbReference type="InterPro" id="IPR051084">
    <property type="entry name" value="H+-coupled_symporters"/>
</dbReference>
<proteinExistence type="inferred from homology"/>
<dbReference type="PROSITE" id="PS00217">
    <property type="entry name" value="SUGAR_TRANSPORT_2"/>
    <property type="match status" value="1"/>
</dbReference>
<dbReference type="InterPro" id="IPR020846">
    <property type="entry name" value="MFS_dom"/>
</dbReference>
<feature type="transmembrane region" description="Helical" evidence="9">
    <location>
        <begin position="383"/>
        <end position="405"/>
    </location>
</feature>
<dbReference type="EMBL" id="CP038150">
    <property type="protein sequence ID" value="QBR01430.1"/>
    <property type="molecule type" value="Genomic_DNA"/>
</dbReference>
<dbReference type="FunFam" id="1.20.1250.20:FF:000001">
    <property type="entry name" value="Dicarboxylate MFS transporter"/>
    <property type="match status" value="1"/>
</dbReference>
<sequence>MKSTSISTAAPGTLAAPQAISTRGLIVATTIGNAFEFFDLTVYSFFAVLLGKLFFPLASAQQQLLLSVGTFGVGFVARPLGGVMFGLLADRFGRVVAMNLTLLTMALGTALIGLTPTYASIGIAAPILVLVARLLQGFSAGGEVGVATTLLAERASASRRGFITSWQFASQGAAALAGSFVGFLLSHFLDTASLESWGWRLPFLAGVLIAPLGLYLRARIGHEESGTNEHVHGGHAARKQHGVLRTVLTRDAMQLLFALMLVIGGTSAHFIVLYYMSTYAIKILHLPMDTAMWCGILSGAVMLVVSPIGGLMSDRFGRKRVTGYSRAALTLLILPGFLAISHAGSVATLYLVVCALAALHSINAGATGPLLPELFPRSTRATGLSLSYAAGVSIFGGFAQFIVTWLIGATGNPNAPAWYVIVCGVISLVPLAFIVDRTREEI</sequence>
<organism evidence="11 12">
    <name type="scientific">Paraburkholderia pallida</name>
    <dbReference type="NCBI Taxonomy" id="2547399"/>
    <lineage>
        <taxon>Bacteria</taxon>
        <taxon>Pseudomonadati</taxon>
        <taxon>Pseudomonadota</taxon>
        <taxon>Betaproteobacteria</taxon>
        <taxon>Burkholderiales</taxon>
        <taxon>Burkholderiaceae</taxon>
        <taxon>Paraburkholderia</taxon>
    </lineage>
</organism>
<dbReference type="InterPro" id="IPR005829">
    <property type="entry name" value="Sugar_transporter_CS"/>
</dbReference>
<dbReference type="SUPFAM" id="SSF103473">
    <property type="entry name" value="MFS general substrate transporter"/>
    <property type="match status" value="1"/>
</dbReference>
<keyword evidence="7 9" id="KW-1133">Transmembrane helix</keyword>
<gene>
    <name evidence="11" type="ORF">E1956_30025</name>
</gene>
<evidence type="ECO:0000256" key="1">
    <source>
        <dbReference type="ARBA" id="ARBA00004651"/>
    </source>
</evidence>
<evidence type="ECO:0000313" key="12">
    <source>
        <dbReference type="Proteomes" id="UP000295727"/>
    </source>
</evidence>
<dbReference type="GO" id="GO:0015293">
    <property type="term" value="F:symporter activity"/>
    <property type="evidence" value="ECO:0007669"/>
    <property type="project" value="UniProtKB-KW"/>
</dbReference>
<dbReference type="Pfam" id="PF07690">
    <property type="entry name" value="MFS_1"/>
    <property type="match status" value="1"/>
</dbReference>
<evidence type="ECO:0000256" key="5">
    <source>
        <dbReference type="ARBA" id="ARBA00022692"/>
    </source>
</evidence>
<dbReference type="InterPro" id="IPR011701">
    <property type="entry name" value="MFS"/>
</dbReference>
<feature type="transmembrane region" description="Helical" evidence="9">
    <location>
        <begin position="349"/>
        <end position="371"/>
    </location>
</feature>
<evidence type="ECO:0000256" key="7">
    <source>
        <dbReference type="ARBA" id="ARBA00022989"/>
    </source>
</evidence>
<evidence type="ECO:0000256" key="6">
    <source>
        <dbReference type="ARBA" id="ARBA00022847"/>
    </source>
</evidence>
<evidence type="ECO:0000259" key="10">
    <source>
        <dbReference type="PROSITE" id="PS50850"/>
    </source>
</evidence>
<feature type="transmembrane region" description="Helical" evidence="9">
    <location>
        <begin position="100"/>
        <end position="121"/>
    </location>
</feature>
<keyword evidence="12" id="KW-1185">Reference proteome</keyword>
<protein>
    <submittedName>
        <fullName evidence="11">MFS transporter</fullName>
    </submittedName>
</protein>